<evidence type="ECO:0000256" key="2">
    <source>
        <dbReference type="ARBA" id="ARBA00022840"/>
    </source>
</evidence>
<feature type="domain" description="ATPase AAA-type core" evidence="4">
    <location>
        <begin position="207"/>
        <end position="266"/>
    </location>
</feature>
<comment type="caution">
    <text evidence="6">The sequence shown here is derived from an EMBL/GenBank/DDBJ whole genome shotgun (WGS) entry which is preliminary data.</text>
</comment>
<dbReference type="GO" id="GO:0016887">
    <property type="term" value="F:ATP hydrolysis activity"/>
    <property type="evidence" value="ECO:0007669"/>
    <property type="project" value="InterPro"/>
</dbReference>
<dbReference type="Pfam" id="PF00004">
    <property type="entry name" value="AAA"/>
    <property type="match status" value="1"/>
</dbReference>
<evidence type="ECO:0000313" key="7">
    <source>
        <dbReference type="Proteomes" id="UP000242814"/>
    </source>
</evidence>
<evidence type="ECO:0000313" key="6">
    <source>
        <dbReference type="EMBL" id="ODH27026.1"/>
    </source>
</evidence>
<dbReference type="PANTHER" id="PTHR23070">
    <property type="entry name" value="BCS1 AAA-TYPE ATPASE"/>
    <property type="match status" value="1"/>
</dbReference>
<dbReference type="SUPFAM" id="SSF52540">
    <property type="entry name" value="P-loop containing nucleoside triphosphate hydrolases"/>
    <property type="match status" value="1"/>
</dbReference>
<dbReference type="VEuPathDB" id="FungiDB:PABG_00510"/>
<comment type="similarity">
    <text evidence="3">Belongs to the AAA ATPase family.</text>
</comment>
<proteinExistence type="inferred from homology"/>
<evidence type="ECO:0000259" key="4">
    <source>
        <dbReference type="Pfam" id="PF00004"/>
    </source>
</evidence>
<organism evidence="6 7">
    <name type="scientific">Paracoccidioides brasiliensis</name>
    <dbReference type="NCBI Taxonomy" id="121759"/>
    <lineage>
        <taxon>Eukaryota</taxon>
        <taxon>Fungi</taxon>
        <taxon>Dikarya</taxon>
        <taxon>Ascomycota</taxon>
        <taxon>Pezizomycotina</taxon>
        <taxon>Eurotiomycetes</taxon>
        <taxon>Eurotiomycetidae</taxon>
        <taxon>Onygenales</taxon>
        <taxon>Ajellomycetaceae</taxon>
        <taxon>Paracoccidioides</taxon>
    </lineage>
</organism>
<sequence length="335" mass="37580">IHICYCTFFDKSFCYNAYIDRVPSNFRRGKRKTQEVTRCHLTGKAVVEMTETNGNVKYANESLNDYVVPLLKELKLGVSENLSKPHTNRMPRFKHFGYTAWRISTRIPIANKTGPEYIIPMNKISGDPCLLPGGSLDPGTYIYHDGTGELLPTLAGPASQFKDYLQKPGHVTSPRTNPTLQFSTREESLSARLRLRGILSKARVVGRSKQDGARQNNQVSLSGLLNAIEGVPSSDGRILVMTTNCRDQLDVALIRPGRVGMDVKFKLASKEQIISIFHHMYAHEGRTNLADMAAEFANQVPDCQYSPADIQNYLWKHSDPNCAVMEAQKQFPTKE</sequence>
<feature type="non-terminal residue" evidence="6">
    <location>
        <position position="1"/>
    </location>
</feature>
<dbReference type="GO" id="GO:0005524">
    <property type="term" value="F:ATP binding"/>
    <property type="evidence" value="ECO:0007669"/>
    <property type="project" value="UniProtKB-KW"/>
</dbReference>
<dbReference type="InterPro" id="IPR027417">
    <property type="entry name" value="P-loop_NTPase"/>
</dbReference>
<reference evidence="6 7" key="1">
    <citation type="submission" date="2016-06" db="EMBL/GenBank/DDBJ databases">
        <authorList>
            <person name="Kjaerup R.B."/>
            <person name="Dalgaard T.S."/>
            <person name="Juul-Madsen H.R."/>
        </authorList>
    </citation>
    <scope>NUCLEOTIDE SEQUENCE [LARGE SCALE GENOMIC DNA]</scope>
    <source>
        <strain evidence="6 7">Pb300</strain>
    </source>
</reference>
<evidence type="ECO:0000256" key="3">
    <source>
        <dbReference type="RuleBase" id="RU003651"/>
    </source>
</evidence>
<dbReference type="PROSITE" id="PS00674">
    <property type="entry name" value="AAA"/>
    <property type="match status" value="1"/>
</dbReference>
<keyword evidence="2 3" id="KW-0067">ATP-binding</keyword>
<evidence type="ECO:0000259" key="5">
    <source>
        <dbReference type="Pfam" id="PF25426"/>
    </source>
</evidence>
<dbReference type="VEuPathDB" id="FungiDB:PABG_00509"/>
<dbReference type="AlphaFoldDB" id="A0A1D2JDE3"/>
<evidence type="ECO:0000256" key="1">
    <source>
        <dbReference type="ARBA" id="ARBA00022741"/>
    </source>
</evidence>
<dbReference type="InterPro" id="IPR057495">
    <property type="entry name" value="AAA_lid_BCS1"/>
</dbReference>
<keyword evidence="1 3" id="KW-0547">Nucleotide-binding</keyword>
<protein>
    <recommendedName>
        <fullName evidence="8">ATPase AAA-type core domain-containing protein</fullName>
    </recommendedName>
</protein>
<dbReference type="InterPro" id="IPR003959">
    <property type="entry name" value="ATPase_AAA_core"/>
</dbReference>
<name>A0A1D2JDE3_PARBR</name>
<evidence type="ECO:0008006" key="8">
    <source>
        <dbReference type="Google" id="ProtNLM"/>
    </source>
</evidence>
<feature type="domain" description="Mitochondrial chaperone BCS1-like ATPase lid" evidence="5">
    <location>
        <begin position="270"/>
        <end position="328"/>
    </location>
</feature>
<dbReference type="InterPro" id="IPR003960">
    <property type="entry name" value="ATPase_AAA_CS"/>
</dbReference>
<gene>
    <name evidence="6" type="ORF">ACO22_04313</name>
</gene>
<dbReference type="Gene3D" id="3.40.50.300">
    <property type="entry name" value="P-loop containing nucleotide triphosphate hydrolases"/>
    <property type="match status" value="1"/>
</dbReference>
<dbReference type="VEuPathDB" id="FungiDB:PADG_02927"/>
<dbReference type="EMBL" id="LZYO01000168">
    <property type="protein sequence ID" value="ODH27026.1"/>
    <property type="molecule type" value="Genomic_DNA"/>
</dbReference>
<dbReference type="Pfam" id="PF25426">
    <property type="entry name" value="AAA_lid_BCS1"/>
    <property type="match status" value="1"/>
</dbReference>
<dbReference type="InterPro" id="IPR050747">
    <property type="entry name" value="Mitochondrial_chaperone_BCS1"/>
</dbReference>
<accession>A0A1D2JDE3</accession>
<dbReference type="Proteomes" id="UP000242814">
    <property type="component" value="Unassembled WGS sequence"/>
</dbReference>